<keyword evidence="1" id="KW-0805">Transcription regulation</keyword>
<dbReference type="Gene3D" id="1.10.357.10">
    <property type="entry name" value="Tetracycline Repressor, domain 2"/>
    <property type="match status" value="1"/>
</dbReference>
<dbReference type="InterPro" id="IPR001647">
    <property type="entry name" value="HTH_TetR"/>
</dbReference>
<dbReference type="Pfam" id="PF00440">
    <property type="entry name" value="TetR_N"/>
    <property type="match status" value="1"/>
</dbReference>
<dbReference type="PANTHER" id="PTHR47506">
    <property type="entry name" value="TRANSCRIPTIONAL REGULATORY PROTEIN"/>
    <property type="match status" value="1"/>
</dbReference>
<dbReference type="RefSeq" id="WP_158154335.1">
    <property type="nucleotide sequence ID" value="NZ_CP056030.1"/>
</dbReference>
<name>A0A7D5H4B9_9PSED</name>
<keyword evidence="2 4" id="KW-0238">DNA-binding</keyword>
<evidence type="ECO:0000313" key="6">
    <source>
        <dbReference type="EMBL" id="QKZ03649.1"/>
    </source>
</evidence>
<evidence type="ECO:0000259" key="5">
    <source>
        <dbReference type="PROSITE" id="PS50977"/>
    </source>
</evidence>
<feature type="domain" description="HTH tetR-type" evidence="5">
    <location>
        <begin position="6"/>
        <end position="66"/>
    </location>
</feature>
<accession>A0A7D5H4B9</accession>
<evidence type="ECO:0000256" key="3">
    <source>
        <dbReference type="ARBA" id="ARBA00023163"/>
    </source>
</evidence>
<dbReference type="Gene3D" id="1.10.10.60">
    <property type="entry name" value="Homeodomain-like"/>
    <property type="match status" value="1"/>
</dbReference>
<evidence type="ECO:0000313" key="7">
    <source>
        <dbReference type="Proteomes" id="UP000509568"/>
    </source>
</evidence>
<organism evidence="6 7">
    <name type="scientific">Pseudomonas eucalypticola</name>
    <dbReference type="NCBI Taxonomy" id="2599595"/>
    <lineage>
        <taxon>Bacteria</taxon>
        <taxon>Pseudomonadati</taxon>
        <taxon>Pseudomonadota</taxon>
        <taxon>Gammaproteobacteria</taxon>
        <taxon>Pseudomonadales</taxon>
        <taxon>Pseudomonadaceae</taxon>
        <taxon>Pseudomonas</taxon>
    </lineage>
</organism>
<keyword evidence="3" id="KW-0804">Transcription</keyword>
<dbReference type="PANTHER" id="PTHR47506:SF7">
    <property type="entry name" value="TRANSCRIPTIONAL REGULATORY PROTEIN"/>
    <property type="match status" value="1"/>
</dbReference>
<reference evidence="6 7" key="1">
    <citation type="submission" date="2020-06" db="EMBL/GenBank/DDBJ databases">
        <title>Pseudomonas eucalypticola sp. nov., an endophyte of Eucalyptus dunnii leaves with biocontrol ability of eucalyptus leaf blight.</title>
        <authorList>
            <person name="Liu Y."/>
            <person name="Song Z."/>
            <person name="Zeng H."/>
            <person name="Lu M."/>
            <person name="Wang X."/>
            <person name="Lian X."/>
            <person name="Zhang Q."/>
        </authorList>
    </citation>
    <scope>NUCLEOTIDE SEQUENCE [LARGE SCALE GENOMIC DNA]</scope>
    <source>
        <strain evidence="6 7">NP-1</strain>
    </source>
</reference>
<protein>
    <submittedName>
        <fullName evidence="6">TetR/AcrR family transcriptional regulator</fullName>
    </submittedName>
</protein>
<proteinExistence type="predicted"/>
<feature type="DNA-binding region" description="H-T-H motif" evidence="4">
    <location>
        <begin position="29"/>
        <end position="48"/>
    </location>
</feature>
<dbReference type="SUPFAM" id="SSF48498">
    <property type="entry name" value="Tetracyclin repressor-like, C-terminal domain"/>
    <property type="match status" value="1"/>
</dbReference>
<evidence type="ECO:0000256" key="1">
    <source>
        <dbReference type="ARBA" id="ARBA00023015"/>
    </source>
</evidence>
<sequence>MLDKKAQSRERILEAARKAMIQRGVADPSVSEVMGAAGMTVGGFYAHFDSKDALMLEAFSQLLGERRGLLDQVDPSLSAPERRALMATYYLSRKHRDAEDRACPLPTALAEMGRLPEAFRSVLTEHLELLVAQLADRPEDTDTALADLALMIGGLALGRALGPGDLSDRILRAAKAAVR</sequence>
<dbReference type="InterPro" id="IPR009057">
    <property type="entry name" value="Homeodomain-like_sf"/>
</dbReference>
<dbReference type="GO" id="GO:0003677">
    <property type="term" value="F:DNA binding"/>
    <property type="evidence" value="ECO:0007669"/>
    <property type="project" value="UniProtKB-UniRule"/>
</dbReference>
<dbReference type="Proteomes" id="UP000509568">
    <property type="component" value="Chromosome"/>
</dbReference>
<gene>
    <name evidence="6" type="ORF">HWQ56_07560</name>
</gene>
<dbReference type="InterPro" id="IPR036271">
    <property type="entry name" value="Tet_transcr_reg_TetR-rel_C_sf"/>
</dbReference>
<dbReference type="KEGG" id="pez:HWQ56_07560"/>
<evidence type="ECO:0000256" key="4">
    <source>
        <dbReference type="PROSITE-ProRule" id="PRU00335"/>
    </source>
</evidence>
<dbReference type="PROSITE" id="PS50977">
    <property type="entry name" value="HTH_TETR_2"/>
    <property type="match status" value="1"/>
</dbReference>
<dbReference type="EMBL" id="CP056030">
    <property type="protein sequence ID" value="QKZ03649.1"/>
    <property type="molecule type" value="Genomic_DNA"/>
</dbReference>
<dbReference type="SUPFAM" id="SSF46689">
    <property type="entry name" value="Homeodomain-like"/>
    <property type="match status" value="1"/>
</dbReference>
<evidence type="ECO:0000256" key="2">
    <source>
        <dbReference type="ARBA" id="ARBA00023125"/>
    </source>
</evidence>
<keyword evidence="7" id="KW-1185">Reference proteome</keyword>
<dbReference type="PRINTS" id="PR00455">
    <property type="entry name" value="HTHTETR"/>
</dbReference>
<dbReference type="AlphaFoldDB" id="A0A7D5H4B9"/>